<comment type="caution">
    <text evidence="2">The sequence shown here is derived from an EMBL/GenBank/DDBJ whole genome shotgun (WGS) entry which is preliminary data.</text>
</comment>
<keyword evidence="3" id="KW-1185">Reference proteome</keyword>
<sequence>SCFSDGCIYYKSICTDRDAINRINGEIKTLKKTYDAEYVKSATDWVNLRDSNNHNAYIQFYVDDTIKKVQTLKDLQTLATDKLELKVPLLFARFQASKNMTSEQYLQTLVDDLEYSVDDIKKILKAQRDNEIIGLLVQVLVEGALNTFTKSYKKAYNEIRLRDKLTLHKSALLTAMFKASPADAKILSDPLHPEYENTLKKYNLESGKITTFGRFKLTPKVFGQMFSNAKKYVSNKLASLKEWTTIDSWDGFKTKVKSTLQSPIAKLNAVKAFVTNSASRKYTVKNFKMDWSTRIMTGVGAAVDIITQAISVSEWKKVADQMAKTRRDYENFKTELQNQINAIKAEQKNVTAEWTRIVSVFKGLSQAFNSLIQNTAKNSDFADVLGLPRLPVNPKNPIVSIQFDSLTKSTVAAAQTKVVNFLKSNNNDLDKVNDQMNARVTLYTSVLNKTEKKEVVTEMLSDLKTIYSFKASATEKAYGVALAKKDVVCVAAVLLKDKTVYDYYSLTSFRPRCDVSTSAFATMDANAADQRKRENLVAIVKSEVTKQSNITLASLLSKVKTAYSVLKDATLKAYGNKIQEKDIVCQVATEFQSMQVFDLIDLPPFRPSCSAVSDAQFATMKQDATDKRTLDGKVTQNLDICDNFKFCPCVAMMASSYSTTDAKILASIKRLKPTMAQYCSTTGCACVNL</sequence>
<organism evidence="2 3">
    <name type="scientific">Pinctada imbricata</name>
    <name type="common">Atlantic pearl-oyster</name>
    <name type="synonym">Pinctada martensii</name>
    <dbReference type="NCBI Taxonomy" id="66713"/>
    <lineage>
        <taxon>Eukaryota</taxon>
        <taxon>Metazoa</taxon>
        <taxon>Spiralia</taxon>
        <taxon>Lophotrochozoa</taxon>
        <taxon>Mollusca</taxon>
        <taxon>Bivalvia</taxon>
        <taxon>Autobranchia</taxon>
        <taxon>Pteriomorphia</taxon>
        <taxon>Pterioida</taxon>
        <taxon>Pterioidea</taxon>
        <taxon>Pteriidae</taxon>
        <taxon>Pinctada</taxon>
    </lineage>
</organism>
<proteinExistence type="predicted"/>
<reference evidence="2" key="1">
    <citation type="submission" date="2019-08" db="EMBL/GenBank/DDBJ databases">
        <title>The improved chromosome-level genome for the pearl oyster Pinctada fucata martensii using PacBio sequencing and Hi-C.</title>
        <authorList>
            <person name="Zheng Z."/>
        </authorList>
    </citation>
    <scope>NUCLEOTIDE SEQUENCE</scope>
    <source>
        <strain evidence="2">ZZ-2019</strain>
        <tissue evidence="2">Adductor muscle</tissue>
    </source>
</reference>
<dbReference type="AlphaFoldDB" id="A0AA89BZC5"/>
<dbReference type="EMBL" id="VSWD01000009">
    <property type="protein sequence ID" value="KAK3093282.1"/>
    <property type="molecule type" value="Genomic_DNA"/>
</dbReference>
<dbReference type="Proteomes" id="UP001186944">
    <property type="component" value="Unassembled WGS sequence"/>
</dbReference>
<protein>
    <submittedName>
        <fullName evidence="2">Uncharacterized protein</fullName>
    </submittedName>
</protein>
<evidence type="ECO:0000256" key="1">
    <source>
        <dbReference type="SAM" id="Coils"/>
    </source>
</evidence>
<keyword evidence="1" id="KW-0175">Coiled coil</keyword>
<feature type="non-terminal residue" evidence="2">
    <location>
        <position position="1"/>
    </location>
</feature>
<evidence type="ECO:0000313" key="3">
    <source>
        <dbReference type="Proteomes" id="UP001186944"/>
    </source>
</evidence>
<name>A0AA89BZC5_PINIB</name>
<accession>A0AA89BZC5</accession>
<feature type="coiled-coil region" evidence="1">
    <location>
        <begin position="322"/>
        <end position="353"/>
    </location>
</feature>
<evidence type="ECO:0000313" key="2">
    <source>
        <dbReference type="EMBL" id="KAK3093282.1"/>
    </source>
</evidence>
<gene>
    <name evidence="2" type="ORF">FSP39_013618</name>
</gene>